<keyword evidence="3" id="KW-1185">Reference proteome</keyword>
<dbReference type="AlphaFoldDB" id="A0A9X1KR42"/>
<gene>
    <name evidence="2" type="ORF">K6T82_17465</name>
</gene>
<dbReference type="InterPro" id="IPR059123">
    <property type="entry name" value="StrF_dom"/>
</dbReference>
<organism evidence="2 3">
    <name type="scientific">Flavobacterium potami</name>
    <dbReference type="NCBI Taxonomy" id="2872310"/>
    <lineage>
        <taxon>Bacteria</taxon>
        <taxon>Pseudomonadati</taxon>
        <taxon>Bacteroidota</taxon>
        <taxon>Flavobacteriia</taxon>
        <taxon>Flavobacteriales</taxon>
        <taxon>Flavobacteriaceae</taxon>
        <taxon>Flavobacterium</taxon>
    </lineage>
</organism>
<dbReference type="Pfam" id="PF13712">
    <property type="entry name" value="Glyco_tranf_2_5"/>
    <property type="match status" value="1"/>
</dbReference>
<comment type="caution">
    <text evidence="2">The sequence shown here is derived from an EMBL/GenBank/DDBJ whole genome shotgun (WGS) entry which is preliminary data.</text>
</comment>
<feature type="domain" description="Streptomycin biosynthesis protein StrF" evidence="1">
    <location>
        <begin position="4"/>
        <end position="188"/>
    </location>
</feature>
<reference evidence="2 3" key="1">
    <citation type="journal article" date="2023" name="Antonie Van Leeuwenhoek">
        <title>Flavobacterium potami sp. nov., a multi-metal resistance genes harbouring bacterium isolated from shallow river silt.</title>
        <authorList>
            <person name="Li S."/>
            <person name="Mao S."/>
            <person name="Mu W."/>
            <person name="Guo B."/>
            <person name="Li C."/>
            <person name="Zhu Q."/>
            <person name="Hou X."/>
            <person name="Zhao Y."/>
            <person name="Wei S."/>
            <person name="Liu H."/>
            <person name="Liu A."/>
        </authorList>
    </citation>
    <scope>NUCLEOTIDE SEQUENCE [LARGE SCALE GENOMIC DNA]</scope>
    <source>
        <strain evidence="2 3">17A</strain>
    </source>
</reference>
<protein>
    <submittedName>
        <fullName evidence="2">Glycosyltransferase family protein</fullName>
    </submittedName>
</protein>
<sequence>MLSIIICSRTKSISNDLVNNINQTIGIEHELVVIDNSNNEYSIFEAYNIGLTQSKNQLICFLHDDIHFITQNWGKIVVEIFQKNKDIGLIGIAGAKSKTKMPSAWWDCANEDLYMNIYQHLRDGRKEHWYKGFTNNALEDVVAIDGVFMAARKDNSIIFNTKLSGFHNYDLNFSFEYLKNRYRVVVTKEILLEHLSIGILNESWYKSTLQIHELYRNFLPLNKSNYDSSKKYEFINGARFLDHLLKLKLKKQAFYLWIKLFKIKPASKFQFKFFKSLFQ</sequence>
<dbReference type="Proteomes" id="UP001139366">
    <property type="component" value="Unassembled WGS sequence"/>
</dbReference>
<dbReference type="Gene3D" id="3.90.550.10">
    <property type="entry name" value="Spore Coat Polysaccharide Biosynthesis Protein SpsA, Chain A"/>
    <property type="match status" value="1"/>
</dbReference>
<accession>A0A9X1KR42</accession>
<dbReference type="SUPFAM" id="SSF53448">
    <property type="entry name" value="Nucleotide-diphospho-sugar transferases"/>
    <property type="match status" value="1"/>
</dbReference>
<proteinExistence type="predicted"/>
<evidence type="ECO:0000313" key="3">
    <source>
        <dbReference type="Proteomes" id="UP001139366"/>
    </source>
</evidence>
<evidence type="ECO:0000259" key="1">
    <source>
        <dbReference type="Pfam" id="PF13712"/>
    </source>
</evidence>
<evidence type="ECO:0000313" key="2">
    <source>
        <dbReference type="EMBL" id="MBZ4036563.1"/>
    </source>
</evidence>
<dbReference type="InterPro" id="IPR029044">
    <property type="entry name" value="Nucleotide-diphossugar_trans"/>
</dbReference>
<dbReference type="RefSeq" id="WP_223708334.1">
    <property type="nucleotide sequence ID" value="NZ_JAINUY010000006.1"/>
</dbReference>
<name>A0A9X1KR42_9FLAO</name>
<dbReference type="EMBL" id="JAINUY010000006">
    <property type="protein sequence ID" value="MBZ4036563.1"/>
    <property type="molecule type" value="Genomic_DNA"/>
</dbReference>